<dbReference type="Pfam" id="PF00459">
    <property type="entry name" value="Inositol_P"/>
    <property type="match status" value="1"/>
</dbReference>
<accession>A0AAN6ZLE1</accession>
<dbReference type="GO" id="GO:0046872">
    <property type="term" value="F:metal ion binding"/>
    <property type="evidence" value="ECO:0007669"/>
    <property type="project" value="UniProtKB-KW"/>
</dbReference>
<evidence type="ECO:0000256" key="1">
    <source>
        <dbReference type="ARBA" id="ARBA00001946"/>
    </source>
</evidence>
<evidence type="ECO:0000256" key="7">
    <source>
        <dbReference type="SAM" id="MobiDB-lite"/>
    </source>
</evidence>
<dbReference type="AlphaFoldDB" id="A0AAN6ZLE1"/>
<keyword evidence="4" id="KW-0378">Hydrolase</keyword>
<dbReference type="RefSeq" id="XP_062635280.1">
    <property type="nucleotide sequence ID" value="XM_062777814.1"/>
</dbReference>
<dbReference type="EMBL" id="MU853604">
    <property type="protein sequence ID" value="KAK4141909.1"/>
    <property type="molecule type" value="Genomic_DNA"/>
</dbReference>
<evidence type="ECO:0000313" key="9">
    <source>
        <dbReference type="Proteomes" id="UP001302676"/>
    </source>
</evidence>
<keyword evidence="5 6" id="KW-0460">Magnesium</keyword>
<evidence type="ECO:0000256" key="4">
    <source>
        <dbReference type="ARBA" id="ARBA00022801"/>
    </source>
</evidence>
<feature type="compositionally biased region" description="Low complexity" evidence="7">
    <location>
        <begin position="84"/>
        <end position="95"/>
    </location>
</feature>
<dbReference type="PANTHER" id="PTHR43200:SF2">
    <property type="entry name" value="3'(2'),5'-BISPHOSPHATE NUCLEOTIDASE"/>
    <property type="match status" value="1"/>
</dbReference>
<evidence type="ECO:0000256" key="5">
    <source>
        <dbReference type="ARBA" id="ARBA00022842"/>
    </source>
</evidence>
<dbReference type="GO" id="GO:0008441">
    <property type="term" value="F:3'(2'),5'-bisphosphate nucleotidase activity"/>
    <property type="evidence" value="ECO:0007669"/>
    <property type="project" value="TreeGrafter"/>
</dbReference>
<organism evidence="8 9">
    <name type="scientific">Dichotomopilus funicola</name>
    <dbReference type="NCBI Taxonomy" id="1934379"/>
    <lineage>
        <taxon>Eukaryota</taxon>
        <taxon>Fungi</taxon>
        <taxon>Dikarya</taxon>
        <taxon>Ascomycota</taxon>
        <taxon>Pezizomycotina</taxon>
        <taxon>Sordariomycetes</taxon>
        <taxon>Sordariomycetidae</taxon>
        <taxon>Sordariales</taxon>
        <taxon>Chaetomiaceae</taxon>
        <taxon>Dichotomopilus</taxon>
    </lineage>
</organism>
<dbReference type="Gene3D" id="3.30.540.10">
    <property type="entry name" value="Fructose-1,6-Bisphosphatase, subunit A, domain 1"/>
    <property type="match status" value="1"/>
</dbReference>
<feature type="binding site" evidence="6">
    <location>
        <position position="266"/>
    </location>
    <ligand>
        <name>Mg(2+)</name>
        <dbReference type="ChEBI" id="CHEBI:18420"/>
        <label>1</label>
        <note>catalytic</note>
    </ligand>
</feature>
<comment type="similarity">
    <text evidence="2">Belongs to the inositol monophosphatase superfamily.</text>
</comment>
<evidence type="ECO:0000256" key="3">
    <source>
        <dbReference type="ARBA" id="ARBA00022723"/>
    </source>
</evidence>
<keyword evidence="9" id="KW-1185">Reference proteome</keyword>
<feature type="binding site" evidence="6">
    <location>
        <position position="167"/>
    </location>
    <ligand>
        <name>Mg(2+)</name>
        <dbReference type="ChEBI" id="CHEBI:18420"/>
        <label>1</label>
        <note>catalytic</note>
    </ligand>
</feature>
<reference evidence="8" key="1">
    <citation type="journal article" date="2023" name="Mol. Phylogenet. Evol.">
        <title>Genome-scale phylogeny and comparative genomics of the fungal order Sordariales.</title>
        <authorList>
            <person name="Hensen N."/>
            <person name="Bonometti L."/>
            <person name="Westerberg I."/>
            <person name="Brannstrom I.O."/>
            <person name="Guillou S."/>
            <person name="Cros-Aarteil S."/>
            <person name="Calhoun S."/>
            <person name="Haridas S."/>
            <person name="Kuo A."/>
            <person name="Mondo S."/>
            <person name="Pangilinan J."/>
            <person name="Riley R."/>
            <person name="LaButti K."/>
            <person name="Andreopoulos B."/>
            <person name="Lipzen A."/>
            <person name="Chen C."/>
            <person name="Yan M."/>
            <person name="Daum C."/>
            <person name="Ng V."/>
            <person name="Clum A."/>
            <person name="Steindorff A."/>
            <person name="Ohm R.A."/>
            <person name="Martin F."/>
            <person name="Silar P."/>
            <person name="Natvig D.O."/>
            <person name="Lalanne C."/>
            <person name="Gautier V."/>
            <person name="Ament-Velasquez S.L."/>
            <person name="Kruys A."/>
            <person name="Hutchinson M.I."/>
            <person name="Powell A.J."/>
            <person name="Barry K."/>
            <person name="Miller A.N."/>
            <person name="Grigoriev I.V."/>
            <person name="Debuchy R."/>
            <person name="Gladieux P."/>
            <person name="Hiltunen Thoren M."/>
            <person name="Johannesson H."/>
        </authorList>
    </citation>
    <scope>NUCLEOTIDE SEQUENCE</scope>
    <source>
        <strain evidence="8">CBS 141.50</strain>
    </source>
</reference>
<evidence type="ECO:0000313" key="8">
    <source>
        <dbReference type="EMBL" id="KAK4141909.1"/>
    </source>
</evidence>
<evidence type="ECO:0000256" key="2">
    <source>
        <dbReference type="ARBA" id="ARBA00009759"/>
    </source>
</evidence>
<feature type="binding site" evidence="6">
    <location>
        <position position="267"/>
    </location>
    <ligand>
        <name>Mg(2+)</name>
        <dbReference type="ChEBI" id="CHEBI:18420"/>
        <label>1</label>
        <note>catalytic</note>
    </ligand>
</feature>
<reference evidence="8" key="2">
    <citation type="submission" date="2023-05" db="EMBL/GenBank/DDBJ databases">
        <authorList>
            <consortium name="Lawrence Berkeley National Laboratory"/>
            <person name="Steindorff A."/>
            <person name="Hensen N."/>
            <person name="Bonometti L."/>
            <person name="Westerberg I."/>
            <person name="Brannstrom I.O."/>
            <person name="Guillou S."/>
            <person name="Cros-Aarteil S."/>
            <person name="Calhoun S."/>
            <person name="Haridas S."/>
            <person name="Kuo A."/>
            <person name="Mondo S."/>
            <person name="Pangilinan J."/>
            <person name="Riley R."/>
            <person name="Labutti K."/>
            <person name="Andreopoulos B."/>
            <person name="Lipzen A."/>
            <person name="Chen C."/>
            <person name="Yanf M."/>
            <person name="Daum C."/>
            <person name="Ng V."/>
            <person name="Clum A."/>
            <person name="Ohm R."/>
            <person name="Martin F."/>
            <person name="Silar P."/>
            <person name="Natvig D."/>
            <person name="Lalanne C."/>
            <person name="Gautier V."/>
            <person name="Ament-Velasquez S.L."/>
            <person name="Kruys A."/>
            <person name="Hutchinson M.I."/>
            <person name="Powell A.J."/>
            <person name="Barry K."/>
            <person name="Miller A.N."/>
            <person name="Grigoriev I.V."/>
            <person name="Debuchy R."/>
            <person name="Gladieux P."/>
            <person name="Thoren M.H."/>
            <person name="Johannesson H."/>
        </authorList>
    </citation>
    <scope>NUCLEOTIDE SEQUENCE</scope>
    <source>
        <strain evidence="8">CBS 141.50</strain>
    </source>
</reference>
<name>A0AAN6ZLE1_9PEZI</name>
<feature type="binding site" evidence="6">
    <location>
        <position position="264"/>
    </location>
    <ligand>
        <name>Mg(2+)</name>
        <dbReference type="ChEBI" id="CHEBI:18420"/>
        <label>1</label>
        <note>catalytic</note>
    </ligand>
</feature>
<dbReference type="PANTHER" id="PTHR43200">
    <property type="entry name" value="PHOSPHATASE"/>
    <property type="match status" value="1"/>
</dbReference>
<dbReference type="GeneID" id="87814427"/>
<sequence length="499" mass="53421">MSTSSLTPPPYARELLVAQLAVQRAAVATKRVLATINATSVQPNNIPAPPALSTETSTATEATASGPPTPTREGGQNIGQYLHPSSSPLSPISDPFADINPFPTSSSTSRKQAPNSGVTNTNTNNPIRRLSLAKPDLSPVTIADLAAQALLIAAVHDAFPNDLILGEEDAAALREDPDLAAGVWGVIQDALDYLDDVAATNPRRGGIGAEEIELARPRDVADMIRLIELGGSTEQEAITATTTATQTITAAAGLAAGRRVWCLDPIDGTSAYMQGGQYAISLALLEHGREVVGVLGCPNWAYEADTEPGAWRVVENEVDRDGMGLVMAAVQGQGAWVRPMWVEKGLKVGRKVDRRHGVSFQTTTTTVTQDLSNLHFVDSQKSPATLSQKVQAFADRVGAEYPGTNLYSSHMRYAAMVLGGREFVQIRWPKPSKGPWSTWDHAGSQLIYVESGAGRVTDLDGKAIDFRAGSTMSRNWGLITADEEVYEEVLRIVNEMRKE</sequence>
<dbReference type="Proteomes" id="UP001302676">
    <property type="component" value="Unassembled WGS sequence"/>
</dbReference>
<protein>
    <recommendedName>
        <fullName evidence="10">3'(2'),5'-bisphosphate nucleotidase</fullName>
    </recommendedName>
</protein>
<comment type="cofactor">
    <cofactor evidence="1 6">
        <name>Mg(2+)</name>
        <dbReference type="ChEBI" id="CHEBI:18420"/>
    </cofactor>
</comment>
<evidence type="ECO:0008006" key="10">
    <source>
        <dbReference type="Google" id="ProtNLM"/>
    </source>
</evidence>
<feature type="binding site" evidence="6">
    <location>
        <position position="440"/>
    </location>
    <ligand>
        <name>Mg(2+)</name>
        <dbReference type="ChEBI" id="CHEBI:18420"/>
        <label>1</label>
        <note>catalytic</note>
    </ligand>
</feature>
<dbReference type="InterPro" id="IPR000760">
    <property type="entry name" value="Inositol_monophosphatase-like"/>
</dbReference>
<comment type="caution">
    <text evidence="8">The sequence shown here is derived from an EMBL/GenBank/DDBJ whole genome shotgun (WGS) entry which is preliminary data.</text>
</comment>
<keyword evidence="3 6" id="KW-0479">Metal-binding</keyword>
<feature type="compositionally biased region" description="Polar residues" evidence="7">
    <location>
        <begin position="102"/>
        <end position="126"/>
    </location>
</feature>
<dbReference type="SUPFAM" id="SSF56655">
    <property type="entry name" value="Carbohydrate phosphatase"/>
    <property type="match status" value="1"/>
</dbReference>
<feature type="region of interest" description="Disordered" evidence="7">
    <location>
        <begin position="41"/>
        <end position="127"/>
    </location>
</feature>
<feature type="compositionally biased region" description="Low complexity" evidence="7">
    <location>
        <begin position="51"/>
        <end position="66"/>
    </location>
</feature>
<dbReference type="InterPro" id="IPR051090">
    <property type="entry name" value="Inositol_monoP_superfamily"/>
</dbReference>
<evidence type="ECO:0000256" key="6">
    <source>
        <dbReference type="PIRSR" id="PIRSR600760-2"/>
    </source>
</evidence>
<gene>
    <name evidence="8" type="ORF">C8A04DRAFT_13687</name>
</gene>
<proteinExistence type="inferred from homology"/>
<dbReference type="Gene3D" id="3.40.190.80">
    <property type="match status" value="1"/>
</dbReference>
<dbReference type="GO" id="GO:0000103">
    <property type="term" value="P:sulfate assimilation"/>
    <property type="evidence" value="ECO:0007669"/>
    <property type="project" value="TreeGrafter"/>
</dbReference>